<organism evidence="1 2">
    <name type="scientific">Trichinella murrelli</name>
    <dbReference type="NCBI Taxonomy" id="144512"/>
    <lineage>
        <taxon>Eukaryota</taxon>
        <taxon>Metazoa</taxon>
        <taxon>Ecdysozoa</taxon>
        <taxon>Nematoda</taxon>
        <taxon>Enoplea</taxon>
        <taxon>Dorylaimia</taxon>
        <taxon>Trichinellida</taxon>
        <taxon>Trichinellidae</taxon>
        <taxon>Trichinella</taxon>
    </lineage>
</organism>
<evidence type="ECO:0000313" key="1">
    <source>
        <dbReference type="EMBL" id="KRX37570.1"/>
    </source>
</evidence>
<protein>
    <submittedName>
        <fullName evidence="1">Uncharacterized protein</fullName>
    </submittedName>
</protein>
<dbReference type="Proteomes" id="UP000055048">
    <property type="component" value="Unassembled WGS sequence"/>
</dbReference>
<accession>A0A0V0TEW2</accession>
<comment type="caution">
    <text evidence="1">The sequence shown here is derived from an EMBL/GenBank/DDBJ whole genome shotgun (WGS) entry which is preliminary data.</text>
</comment>
<name>A0A0V0TEW2_9BILA</name>
<gene>
    <name evidence="1" type="ORF">T05_13620</name>
</gene>
<dbReference type="AlphaFoldDB" id="A0A0V0TEW2"/>
<keyword evidence="2" id="KW-1185">Reference proteome</keyword>
<proteinExistence type="predicted"/>
<reference evidence="1 2" key="1">
    <citation type="submission" date="2015-01" db="EMBL/GenBank/DDBJ databases">
        <title>Evolution of Trichinella species and genotypes.</title>
        <authorList>
            <person name="Korhonen P.K."/>
            <person name="Edoardo P."/>
            <person name="Giuseppe L.R."/>
            <person name="Gasser R.B."/>
        </authorList>
    </citation>
    <scope>NUCLEOTIDE SEQUENCE [LARGE SCALE GENOMIC DNA]</scope>
    <source>
        <strain evidence="1">ISS417</strain>
    </source>
</reference>
<evidence type="ECO:0000313" key="2">
    <source>
        <dbReference type="Proteomes" id="UP000055048"/>
    </source>
</evidence>
<dbReference type="EMBL" id="JYDJ01000304">
    <property type="protein sequence ID" value="KRX37570.1"/>
    <property type="molecule type" value="Genomic_DNA"/>
</dbReference>
<sequence>MVFGFSNITAFNREADELKLATFELRIDRFDVNSGKEHHYNAPQLERVMIRTKKFSNQNMQIEKCQSAAFFLNSVTDVLSYRPTLSQFSICSRAVRDLYTIG</sequence>